<sequence length="89" mass="9801">MTPLASKLPSPCLDVCKFRLDGGRCIACAMTKKQKKGYKALSKNKQRRAFVLELLGQQAAAKSARGWRRAYLRKCAKKGAEAPFDQIAG</sequence>
<dbReference type="Proteomes" id="UP000609121">
    <property type="component" value="Unassembled WGS sequence"/>
</dbReference>
<dbReference type="EMBL" id="JACVXA010000100">
    <property type="protein sequence ID" value="MBE3640512.1"/>
    <property type="molecule type" value="Genomic_DNA"/>
</dbReference>
<accession>A0A8J7CZ77</accession>
<dbReference type="AlphaFoldDB" id="A0A8J7CZ77"/>
<evidence type="ECO:0000313" key="1">
    <source>
        <dbReference type="EMBL" id="MBE3640512.1"/>
    </source>
</evidence>
<name>A0A8J7CZ77_9RHOB</name>
<reference evidence="1" key="1">
    <citation type="submission" date="2020-09" db="EMBL/GenBank/DDBJ databases">
        <title>A novel bacterium of genus Mangrovicoccus, isolated from South China Sea.</title>
        <authorList>
            <person name="Huang H."/>
            <person name="Mo K."/>
            <person name="Hu Y."/>
        </authorList>
    </citation>
    <scope>NUCLEOTIDE SEQUENCE</scope>
    <source>
        <strain evidence="1">HB182678</strain>
    </source>
</reference>
<organism evidence="1 2">
    <name type="scientific">Mangrovicoccus algicola</name>
    <dbReference type="NCBI Taxonomy" id="2771008"/>
    <lineage>
        <taxon>Bacteria</taxon>
        <taxon>Pseudomonadati</taxon>
        <taxon>Pseudomonadota</taxon>
        <taxon>Alphaproteobacteria</taxon>
        <taxon>Rhodobacterales</taxon>
        <taxon>Paracoccaceae</taxon>
        <taxon>Mangrovicoccus</taxon>
    </lineage>
</organism>
<proteinExistence type="predicted"/>
<dbReference type="InterPro" id="IPR010710">
    <property type="entry name" value="DUF1289"/>
</dbReference>
<keyword evidence="2" id="KW-1185">Reference proteome</keyword>
<dbReference type="Pfam" id="PF06945">
    <property type="entry name" value="DUF1289"/>
    <property type="match status" value="1"/>
</dbReference>
<protein>
    <submittedName>
        <fullName evidence="1">DUF1289 domain-containing protein</fullName>
    </submittedName>
</protein>
<evidence type="ECO:0000313" key="2">
    <source>
        <dbReference type="Proteomes" id="UP000609121"/>
    </source>
</evidence>
<gene>
    <name evidence="1" type="ORF">ICN82_20095</name>
</gene>
<comment type="caution">
    <text evidence="1">The sequence shown here is derived from an EMBL/GenBank/DDBJ whole genome shotgun (WGS) entry which is preliminary data.</text>
</comment>